<sequence>MVAARDADYAGFIWYPQLPALDHWLQLYQRAARANGGEPDAGRRLLSWARQAGFADITPTGSMWCYATDEMRAWWGGMWADRILRSDLSAQLLGSGMASAADLEAISQAWRDWAAAPDGWLGFPTAKFSAGCSRRARRSRAPGRLWNPLALSPFMLVNRVVLAFSFLQVRYSSMDDVTQTASGIPVAPVYGPGDRTAEP</sequence>
<dbReference type="GO" id="GO:0032259">
    <property type="term" value="P:methylation"/>
    <property type="evidence" value="ECO:0007669"/>
    <property type="project" value="UniProtKB-KW"/>
</dbReference>
<evidence type="ECO:0000313" key="3">
    <source>
        <dbReference type="Proteomes" id="UP000020681"/>
    </source>
</evidence>
<dbReference type="GO" id="GO:0008168">
    <property type="term" value="F:methyltransferase activity"/>
    <property type="evidence" value="ECO:0007669"/>
    <property type="project" value="UniProtKB-KW"/>
</dbReference>
<feature type="transmembrane region" description="Helical" evidence="1">
    <location>
        <begin position="145"/>
        <end position="167"/>
    </location>
</feature>
<dbReference type="Proteomes" id="UP000020681">
    <property type="component" value="Unassembled WGS sequence"/>
</dbReference>
<reference evidence="2 3" key="1">
    <citation type="submission" date="2014-01" db="EMBL/GenBank/DDBJ databases">
        <authorList>
            <person name="Dobos K."/>
            <person name="Lenaerts A."/>
            <person name="Ordway D."/>
            <person name="DeGroote M.A."/>
            <person name="Parker T."/>
            <person name="Sizemore C."/>
            <person name="Tallon L.J."/>
            <person name="Sadzewicz L.K."/>
            <person name="Sengamalay N."/>
            <person name="Fraser C.M."/>
            <person name="Hine E."/>
            <person name="Shefchek K.A."/>
            <person name="Das S.P."/>
            <person name="Tettelin H."/>
        </authorList>
    </citation>
    <scope>NUCLEOTIDE SEQUENCE [LARGE SCALE GENOMIC DNA]</scope>
    <source>
        <strain evidence="2 3">Harvey</strain>
    </source>
</reference>
<evidence type="ECO:0000256" key="1">
    <source>
        <dbReference type="SAM" id="Phobius"/>
    </source>
</evidence>
<keyword evidence="1" id="KW-1133">Transmembrane helix</keyword>
<keyword evidence="3" id="KW-1185">Reference proteome</keyword>
<comment type="caution">
    <text evidence="2">The sequence shown here is derived from an EMBL/GenBank/DDBJ whole genome shotgun (WGS) entry which is preliminary data.</text>
</comment>
<name>A0ABN0RAH3_MYCUL</name>
<organism evidence="2 3">
    <name type="scientific">Mycobacterium ulcerans str. Harvey</name>
    <dbReference type="NCBI Taxonomy" id="1299332"/>
    <lineage>
        <taxon>Bacteria</taxon>
        <taxon>Bacillati</taxon>
        <taxon>Actinomycetota</taxon>
        <taxon>Actinomycetes</taxon>
        <taxon>Mycobacteriales</taxon>
        <taxon>Mycobacteriaceae</taxon>
        <taxon>Mycobacterium</taxon>
        <taxon>Mycobacterium ulcerans group</taxon>
    </lineage>
</organism>
<keyword evidence="2" id="KW-0489">Methyltransferase</keyword>
<protein>
    <submittedName>
        <fullName evidence="2">Methyltransferase</fullName>
    </submittedName>
</protein>
<keyword evidence="2" id="KW-0808">Transferase</keyword>
<keyword evidence="1" id="KW-0812">Transmembrane</keyword>
<proteinExistence type="predicted"/>
<feature type="non-terminal residue" evidence="2">
    <location>
        <position position="199"/>
    </location>
</feature>
<gene>
    <name evidence="2" type="ORF">I551_8656</name>
</gene>
<keyword evidence="1" id="KW-0472">Membrane</keyword>
<accession>A0ABN0RAH3</accession>
<evidence type="ECO:0000313" key="2">
    <source>
        <dbReference type="EMBL" id="EUA94071.1"/>
    </source>
</evidence>
<dbReference type="EMBL" id="JAOL01000020">
    <property type="protein sequence ID" value="EUA94071.1"/>
    <property type="molecule type" value="Genomic_DNA"/>
</dbReference>